<protein>
    <recommendedName>
        <fullName evidence="3">PBP domain-containing protein</fullName>
    </recommendedName>
</protein>
<organism evidence="1 2">
    <name type="scientific">Haematococcus lacustris</name>
    <name type="common">Green alga</name>
    <name type="synonym">Haematococcus pluvialis</name>
    <dbReference type="NCBI Taxonomy" id="44745"/>
    <lineage>
        <taxon>Eukaryota</taxon>
        <taxon>Viridiplantae</taxon>
        <taxon>Chlorophyta</taxon>
        <taxon>core chlorophytes</taxon>
        <taxon>Chlorophyceae</taxon>
        <taxon>CS clade</taxon>
        <taxon>Chlamydomonadales</taxon>
        <taxon>Haematococcaceae</taxon>
        <taxon>Haematococcus</taxon>
    </lineage>
</organism>
<dbReference type="SUPFAM" id="SSF53850">
    <property type="entry name" value="Periplasmic binding protein-like II"/>
    <property type="match status" value="1"/>
</dbReference>
<dbReference type="EMBL" id="BLLF01001967">
    <property type="protein sequence ID" value="GFH22089.1"/>
    <property type="molecule type" value="Genomic_DNA"/>
</dbReference>
<comment type="caution">
    <text evidence="1">The sequence shown here is derived from an EMBL/GenBank/DDBJ whole genome shotgun (WGS) entry which is preliminary data.</text>
</comment>
<feature type="non-terminal residue" evidence="1">
    <location>
        <position position="1"/>
    </location>
</feature>
<gene>
    <name evidence="1" type="ORF">HaLaN_19500</name>
</gene>
<keyword evidence="2" id="KW-1185">Reference proteome</keyword>
<dbReference type="AlphaFoldDB" id="A0A699ZQZ3"/>
<evidence type="ECO:0000313" key="2">
    <source>
        <dbReference type="Proteomes" id="UP000485058"/>
    </source>
</evidence>
<evidence type="ECO:0000313" key="1">
    <source>
        <dbReference type="EMBL" id="GFH22089.1"/>
    </source>
</evidence>
<dbReference type="Gene3D" id="3.40.190.10">
    <property type="entry name" value="Periplasmic binding protein-like II"/>
    <property type="match status" value="2"/>
</dbReference>
<proteinExistence type="predicted"/>
<name>A0A699ZQZ3_HAELA</name>
<evidence type="ECO:0008006" key="3">
    <source>
        <dbReference type="Google" id="ProtNLM"/>
    </source>
</evidence>
<sequence length="92" mass="9989">MDWTSSVVNYNNFKVGELPLSTAQYTTFLATHGGASQARGVLHLPLAAACVSLFFNQQLPGFSLTLNPCLTAQLYQGQVTRWSDPTLAQANK</sequence>
<reference evidence="1 2" key="1">
    <citation type="submission" date="2020-02" db="EMBL/GenBank/DDBJ databases">
        <title>Draft genome sequence of Haematococcus lacustris strain NIES-144.</title>
        <authorList>
            <person name="Morimoto D."/>
            <person name="Nakagawa S."/>
            <person name="Yoshida T."/>
            <person name="Sawayama S."/>
        </authorList>
    </citation>
    <scope>NUCLEOTIDE SEQUENCE [LARGE SCALE GENOMIC DNA]</scope>
    <source>
        <strain evidence="1 2">NIES-144</strain>
    </source>
</reference>
<dbReference type="Proteomes" id="UP000485058">
    <property type="component" value="Unassembled WGS sequence"/>
</dbReference>
<accession>A0A699ZQZ3</accession>